<keyword evidence="4" id="KW-0804">Transcription</keyword>
<dbReference type="InterPro" id="IPR013249">
    <property type="entry name" value="RNA_pol_sigma70_r4_t2"/>
</dbReference>
<dbReference type="RefSeq" id="WP_338275497.1">
    <property type="nucleotide sequence ID" value="NZ_AP027266.1"/>
</dbReference>
<gene>
    <name evidence="8" type="ORF">MACH21_12400</name>
</gene>
<evidence type="ECO:0000256" key="1">
    <source>
        <dbReference type="ARBA" id="ARBA00010641"/>
    </source>
</evidence>
<dbReference type="Pfam" id="PF08281">
    <property type="entry name" value="Sigma70_r4_2"/>
    <property type="match status" value="1"/>
</dbReference>
<dbReference type="EMBL" id="AP027266">
    <property type="protein sequence ID" value="BDW85063.1"/>
    <property type="molecule type" value="Genomic_DNA"/>
</dbReference>
<feature type="region of interest" description="Disordered" evidence="5">
    <location>
        <begin position="88"/>
        <end position="112"/>
    </location>
</feature>
<dbReference type="PANTHER" id="PTHR43133">
    <property type="entry name" value="RNA POLYMERASE ECF-TYPE SIGMA FACTO"/>
    <property type="match status" value="1"/>
</dbReference>
<keyword evidence="2" id="KW-0805">Transcription regulation</keyword>
<dbReference type="Gene3D" id="1.10.1740.10">
    <property type="match status" value="1"/>
</dbReference>
<evidence type="ECO:0000313" key="8">
    <source>
        <dbReference type="EMBL" id="BDW85063.1"/>
    </source>
</evidence>
<dbReference type="SUPFAM" id="SSF88659">
    <property type="entry name" value="Sigma3 and sigma4 domains of RNA polymerase sigma factors"/>
    <property type="match status" value="1"/>
</dbReference>
<dbReference type="InterPro" id="IPR013325">
    <property type="entry name" value="RNA_pol_sigma_r2"/>
</dbReference>
<proteinExistence type="inferred from homology"/>
<feature type="region of interest" description="Disordered" evidence="5">
    <location>
        <begin position="175"/>
        <end position="198"/>
    </location>
</feature>
<comment type="similarity">
    <text evidence="1">Belongs to the sigma-70 factor family. ECF subfamily.</text>
</comment>
<feature type="domain" description="RNA polymerase sigma factor 70 region 4 type 2" evidence="7">
    <location>
        <begin position="124"/>
        <end position="173"/>
    </location>
</feature>
<evidence type="ECO:0000256" key="2">
    <source>
        <dbReference type="ARBA" id="ARBA00023015"/>
    </source>
</evidence>
<evidence type="ECO:0000256" key="4">
    <source>
        <dbReference type="ARBA" id="ARBA00023163"/>
    </source>
</evidence>
<dbReference type="CDD" id="cd06171">
    <property type="entry name" value="Sigma70_r4"/>
    <property type="match status" value="1"/>
</dbReference>
<reference evidence="8 9" key="1">
    <citation type="submission" date="2023-01" db="EMBL/GenBank/DDBJ databases">
        <title>Complete genome sequence of Roseicyclus marinus strain Dej080120_10.</title>
        <authorList>
            <person name="Ueki S."/>
            <person name="Maruyama F."/>
        </authorList>
    </citation>
    <scope>NUCLEOTIDE SEQUENCE [LARGE SCALE GENOMIC DNA]</scope>
    <source>
        <strain evidence="8 9">Dej080120_10</strain>
    </source>
</reference>
<feature type="compositionally biased region" description="Basic and acidic residues" evidence="5">
    <location>
        <begin position="177"/>
        <end position="198"/>
    </location>
</feature>
<keyword evidence="3" id="KW-0731">Sigma factor</keyword>
<organism evidence="8 9">
    <name type="scientific">Roseicyclus marinus</name>
    <dbReference type="NCBI Taxonomy" id="2161673"/>
    <lineage>
        <taxon>Bacteria</taxon>
        <taxon>Pseudomonadati</taxon>
        <taxon>Pseudomonadota</taxon>
        <taxon>Alphaproteobacteria</taxon>
        <taxon>Rhodobacterales</taxon>
        <taxon>Roseobacteraceae</taxon>
        <taxon>Roseicyclus</taxon>
    </lineage>
</organism>
<dbReference type="NCBIfam" id="TIGR02937">
    <property type="entry name" value="sigma70-ECF"/>
    <property type="match status" value="1"/>
</dbReference>
<dbReference type="InterPro" id="IPR036388">
    <property type="entry name" value="WH-like_DNA-bd_sf"/>
</dbReference>
<sequence>MQAPCPGPDSEGRPPATARAFAALLPDLRRSARRLSRSVEDADDLVQDTLLRVWSRLAMAQAGASDAAPVSDLRAYAFATLRNCARSRGRAVPHGDGTQDAKDPDETADECAGPEADLAAGRTLAALDDLPKAQGALLRLRAIEGLSYAEIAAATGLPLGTVTSRLSRGRRALRRRLGAEEHLADPPRRGPEPKDGSR</sequence>
<feature type="domain" description="RNA polymerase sigma-70 region 2" evidence="6">
    <location>
        <begin position="21"/>
        <end position="87"/>
    </location>
</feature>
<dbReference type="KEGG" id="rmai:MACH21_12400"/>
<evidence type="ECO:0000313" key="9">
    <source>
        <dbReference type="Proteomes" id="UP001337723"/>
    </source>
</evidence>
<evidence type="ECO:0000259" key="7">
    <source>
        <dbReference type="Pfam" id="PF08281"/>
    </source>
</evidence>
<dbReference type="Gene3D" id="1.10.10.10">
    <property type="entry name" value="Winged helix-like DNA-binding domain superfamily/Winged helix DNA-binding domain"/>
    <property type="match status" value="1"/>
</dbReference>
<evidence type="ECO:0000259" key="6">
    <source>
        <dbReference type="Pfam" id="PF04542"/>
    </source>
</evidence>
<dbReference type="InterPro" id="IPR014284">
    <property type="entry name" value="RNA_pol_sigma-70_dom"/>
</dbReference>
<dbReference type="AlphaFoldDB" id="A0AA48KJP8"/>
<dbReference type="InterPro" id="IPR039425">
    <property type="entry name" value="RNA_pol_sigma-70-like"/>
</dbReference>
<dbReference type="Proteomes" id="UP001337723">
    <property type="component" value="Chromosome"/>
</dbReference>
<dbReference type="Pfam" id="PF04542">
    <property type="entry name" value="Sigma70_r2"/>
    <property type="match status" value="1"/>
</dbReference>
<dbReference type="GO" id="GO:0006352">
    <property type="term" value="P:DNA-templated transcription initiation"/>
    <property type="evidence" value="ECO:0007669"/>
    <property type="project" value="InterPro"/>
</dbReference>
<dbReference type="GO" id="GO:0003677">
    <property type="term" value="F:DNA binding"/>
    <property type="evidence" value="ECO:0007669"/>
    <property type="project" value="InterPro"/>
</dbReference>
<keyword evidence="9" id="KW-1185">Reference proteome</keyword>
<protein>
    <submittedName>
        <fullName evidence="8">RNA polymerase sigma factor</fullName>
    </submittedName>
</protein>
<dbReference type="PANTHER" id="PTHR43133:SF25">
    <property type="entry name" value="RNA POLYMERASE SIGMA FACTOR RFAY-RELATED"/>
    <property type="match status" value="1"/>
</dbReference>
<name>A0AA48KJP8_9RHOB</name>
<accession>A0AA48KJP8</accession>
<dbReference type="GO" id="GO:0016987">
    <property type="term" value="F:sigma factor activity"/>
    <property type="evidence" value="ECO:0007669"/>
    <property type="project" value="UniProtKB-KW"/>
</dbReference>
<evidence type="ECO:0000256" key="5">
    <source>
        <dbReference type="SAM" id="MobiDB-lite"/>
    </source>
</evidence>
<dbReference type="InterPro" id="IPR013324">
    <property type="entry name" value="RNA_pol_sigma_r3/r4-like"/>
</dbReference>
<dbReference type="SUPFAM" id="SSF88946">
    <property type="entry name" value="Sigma2 domain of RNA polymerase sigma factors"/>
    <property type="match status" value="1"/>
</dbReference>
<dbReference type="InterPro" id="IPR007627">
    <property type="entry name" value="RNA_pol_sigma70_r2"/>
</dbReference>
<evidence type="ECO:0000256" key="3">
    <source>
        <dbReference type="ARBA" id="ARBA00023082"/>
    </source>
</evidence>